<organism evidence="3 4">
    <name type="scientific">Dactylosporangium sucinum</name>
    <dbReference type="NCBI Taxonomy" id="1424081"/>
    <lineage>
        <taxon>Bacteria</taxon>
        <taxon>Bacillati</taxon>
        <taxon>Actinomycetota</taxon>
        <taxon>Actinomycetes</taxon>
        <taxon>Micromonosporales</taxon>
        <taxon>Micromonosporaceae</taxon>
        <taxon>Dactylosporangium</taxon>
    </lineage>
</organism>
<dbReference type="InterPro" id="IPR005545">
    <property type="entry name" value="YCII"/>
</dbReference>
<comment type="similarity">
    <text evidence="1">Belongs to the YciI family.</text>
</comment>
<reference evidence="3" key="2">
    <citation type="submission" date="2020-09" db="EMBL/GenBank/DDBJ databases">
        <authorList>
            <person name="Sun Q."/>
            <person name="Ohkuma M."/>
        </authorList>
    </citation>
    <scope>NUCLEOTIDE SEQUENCE</scope>
    <source>
        <strain evidence="3">JCM 19831</strain>
    </source>
</reference>
<dbReference type="PANTHER" id="PTHR35174">
    <property type="entry name" value="BLL7171 PROTEIN-RELATED"/>
    <property type="match status" value="1"/>
</dbReference>
<feature type="domain" description="YCII-related" evidence="2">
    <location>
        <begin position="4"/>
        <end position="58"/>
    </location>
</feature>
<comment type="caution">
    <text evidence="3">The sequence shown here is derived from an EMBL/GenBank/DDBJ whole genome shotgun (WGS) entry which is preliminary data.</text>
</comment>
<name>A0A917UDY7_9ACTN</name>
<gene>
    <name evidence="3" type="ORF">GCM10007977_089130</name>
</gene>
<accession>A0A917UDY7</accession>
<protein>
    <recommendedName>
        <fullName evidence="2">YCII-related domain-containing protein</fullName>
    </recommendedName>
</protein>
<evidence type="ECO:0000259" key="2">
    <source>
        <dbReference type="Pfam" id="PF03795"/>
    </source>
</evidence>
<reference evidence="3" key="1">
    <citation type="journal article" date="2014" name="Int. J. Syst. Evol. Microbiol.">
        <title>Complete genome sequence of Corynebacterium casei LMG S-19264T (=DSM 44701T), isolated from a smear-ripened cheese.</title>
        <authorList>
            <consortium name="US DOE Joint Genome Institute (JGI-PGF)"/>
            <person name="Walter F."/>
            <person name="Albersmeier A."/>
            <person name="Kalinowski J."/>
            <person name="Ruckert C."/>
        </authorList>
    </citation>
    <scope>NUCLEOTIDE SEQUENCE</scope>
    <source>
        <strain evidence="3">JCM 19831</strain>
    </source>
</reference>
<evidence type="ECO:0000313" key="4">
    <source>
        <dbReference type="Proteomes" id="UP000642070"/>
    </source>
</evidence>
<dbReference type="AlphaFoldDB" id="A0A917UDY7"/>
<evidence type="ECO:0000313" key="3">
    <source>
        <dbReference type="EMBL" id="GGM73770.1"/>
    </source>
</evidence>
<dbReference type="SUPFAM" id="SSF54909">
    <property type="entry name" value="Dimeric alpha+beta barrel"/>
    <property type="match status" value="1"/>
</dbReference>
<dbReference type="Proteomes" id="UP000642070">
    <property type="component" value="Unassembled WGS sequence"/>
</dbReference>
<proteinExistence type="inferred from homology"/>
<dbReference type="EMBL" id="BMPI01000067">
    <property type="protein sequence ID" value="GGM73770.1"/>
    <property type="molecule type" value="Genomic_DNA"/>
</dbReference>
<dbReference type="Pfam" id="PF03795">
    <property type="entry name" value="YCII"/>
    <property type="match status" value="1"/>
</dbReference>
<keyword evidence="4" id="KW-1185">Reference proteome</keyword>
<dbReference type="Gene3D" id="3.30.70.1060">
    <property type="entry name" value="Dimeric alpha+beta barrel"/>
    <property type="match status" value="1"/>
</dbReference>
<dbReference type="InterPro" id="IPR011008">
    <property type="entry name" value="Dimeric_a/b-barrel"/>
</dbReference>
<evidence type="ECO:0000256" key="1">
    <source>
        <dbReference type="ARBA" id="ARBA00007689"/>
    </source>
</evidence>
<sequence length="59" mass="6605">MKNGQTTVVDGPFAEAKEVIGGFGILQVRDEAEAIEWGRRFASMFDEVAVEVRRVSEFE</sequence>